<name>A0A919DNR5_9ACTN</name>
<keyword evidence="3" id="KW-1003">Cell membrane</keyword>
<feature type="region of interest" description="Disordered" evidence="7">
    <location>
        <begin position="305"/>
        <end position="329"/>
    </location>
</feature>
<dbReference type="InterPro" id="IPR051907">
    <property type="entry name" value="DoxX-like_oxidoreductase"/>
</dbReference>
<evidence type="ECO:0000256" key="5">
    <source>
        <dbReference type="ARBA" id="ARBA00022989"/>
    </source>
</evidence>
<dbReference type="Proteomes" id="UP000603227">
    <property type="component" value="Unassembled WGS sequence"/>
</dbReference>
<feature type="transmembrane region" description="Helical" evidence="8">
    <location>
        <begin position="90"/>
        <end position="107"/>
    </location>
</feature>
<feature type="transmembrane region" description="Helical" evidence="8">
    <location>
        <begin position="169"/>
        <end position="192"/>
    </location>
</feature>
<feature type="compositionally biased region" description="Polar residues" evidence="7">
    <location>
        <begin position="320"/>
        <end position="329"/>
    </location>
</feature>
<evidence type="ECO:0000313" key="9">
    <source>
        <dbReference type="EMBL" id="GHE66986.1"/>
    </source>
</evidence>
<evidence type="ECO:0000256" key="7">
    <source>
        <dbReference type="SAM" id="MobiDB-lite"/>
    </source>
</evidence>
<feature type="transmembrane region" description="Helical" evidence="8">
    <location>
        <begin position="127"/>
        <end position="148"/>
    </location>
</feature>
<keyword evidence="4 8" id="KW-0812">Transmembrane</keyword>
<comment type="similarity">
    <text evidence="2">Belongs to the DoxX family.</text>
</comment>
<feature type="transmembrane region" description="Helical" evidence="8">
    <location>
        <begin position="279"/>
        <end position="299"/>
    </location>
</feature>
<keyword evidence="6 8" id="KW-0472">Membrane</keyword>
<organism evidence="9 10">
    <name type="scientific">Streptomyces capitiformicae</name>
    <dbReference type="NCBI Taxonomy" id="2014920"/>
    <lineage>
        <taxon>Bacteria</taxon>
        <taxon>Bacillati</taxon>
        <taxon>Actinomycetota</taxon>
        <taxon>Actinomycetes</taxon>
        <taxon>Kitasatosporales</taxon>
        <taxon>Streptomycetaceae</taxon>
        <taxon>Streptomyces</taxon>
    </lineage>
</organism>
<gene>
    <name evidence="9" type="ORF">GCM10017771_90670</name>
</gene>
<protein>
    <recommendedName>
        <fullName evidence="11">DoxX family protein</fullName>
    </recommendedName>
</protein>
<feature type="transmembrane region" description="Helical" evidence="8">
    <location>
        <begin position="65"/>
        <end position="83"/>
    </location>
</feature>
<feature type="transmembrane region" description="Helical" evidence="8">
    <location>
        <begin position="245"/>
        <end position="267"/>
    </location>
</feature>
<reference evidence="9" key="1">
    <citation type="journal article" date="2014" name="Int. J. Syst. Evol. Microbiol.">
        <title>Complete genome sequence of Corynebacterium casei LMG S-19264T (=DSM 44701T), isolated from a smear-ripened cheese.</title>
        <authorList>
            <consortium name="US DOE Joint Genome Institute (JGI-PGF)"/>
            <person name="Walter F."/>
            <person name="Albersmeier A."/>
            <person name="Kalinowski J."/>
            <person name="Ruckert C."/>
        </authorList>
    </citation>
    <scope>NUCLEOTIDE SEQUENCE</scope>
    <source>
        <strain evidence="9">CGMCC 4.7403</strain>
    </source>
</reference>
<accession>A0A919DNR5</accession>
<dbReference type="AlphaFoldDB" id="A0A919DNR5"/>
<comment type="caution">
    <text evidence="9">The sequence shown here is derived from an EMBL/GenBank/DDBJ whole genome shotgun (WGS) entry which is preliminary data.</text>
</comment>
<evidence type="ECO:0008006" key="11">
    <source>
        <dbReference type="Google" id="ProtNLM"/>
    </source>
</evidence>
<evidence type="ECO:0000256" key="3">
    <source>
        <dbReference type="ARBA" id="ARBA00022475"/>
    </source>
</evidence>
<comment type="subcellular location">
    <subcellularLocation>
        <location evidence="1">Cell membrane</location>
        <topology evidence="1">Multi-pass membrane protein</topology>
    </subcellularLocation>
</comment>
<proteinExistence type="inferred from homology"/>
<sequence>MPHARFTLPIELGLPELRSSGSAASLVARLAAGTIILGHGLEKLADPQGFQGLLRNYLGIAAPEVLGWLVVVGEPLAGLALVVGLLSRAVAVVMTFHIGLAIAMVARTTGFLTPHDGREALGAGYEFHILLVALLFVVLSTGPGPLSLDRLLGLEPHPGQTGRLTPTQVAAAYALACAVVCTVLAVVVNGSLIGMPSGEGRNTLHHAFTGLVAGLLAGFAALFVHQKRTARTAPDTARTSPLPAAVKAALTGGVAGAVMSALINHLLIGMPAAPDQNTANHAITALISGFLSAFVGLLFHQRSSAHATGTTEREAGPSSRAVTGKNTAP</sequence>
<dbReference type="EMBL" id="BNAT01000066">
    <property type="protein sequence ID" value="GHE66986.1"/>
    <property type="molecule type" value="Genomic_DNA"/>
</dbReference>
<feature type="transmembrane region" description="Helical" evidence="8">
    <location>
        <begin position="204"/>
        <end position="224"/>
    </location>
</feature>
<keyword evidence="10" id="KW-1185">Reference proteome</keyword>
<dbReference type="GO" id="GO:0005886">
    <property type="term" value="C:plasma membrane"/>
    <property type="evidence" value="ECO:0007669"/>
    <property type="project" value="UniProtKB-SubCell"/>
</dbReference>
<evidence type="ECO:0000313" key="10">
    <source>
        <dbReference type="Proteomes" id="UP000603227"/>
    </source>
</evidence>
<reference evidence="9" key="2">
    <citation type="submission" date="2020-09" db="EMBL/GenBank/DDBJ databases">
        <authorList>
            <person name="Sun Q."/>
            <person name="Zhou Y."/>
        </authorList>
    </citation>
    <scope>NUCLEOTIDE SEQUENCE</scope>
    <source>
        <strain evidence="9">CGMCC 4.7403</strain>
    </source>
</reference>
<dbReference type="Pfam" id="PF07681">
    <property type="entry name" value="DoxX"/>
    <property type="match status" value="1"/>
</dbReference>
<evidence type="ECO:0000256" key="8">
    <source>
        <dbReference type="SAM" id="Phobius"/>
    </source>
</evidence>
<evidence type="ECO:0000256" key="2">
    <source>
        <dbReference type="ARBA" id="ARBA00006679"/>
    </source>
</evidence>
<dbReference type="InterPro" id="IPR032808">
    <property type="entry name" value="DoxX"/>
</dbReference>
<dbReference type="PANTHER" id="PTHR33452">
    <property type="entry name" value="OXIDOREDUCTASE CATD-RELATED"/>
    <property type="match status" value="1"/>
</dbReference>
<dbReference type="PANTHER" id="PTHR33452:SF1">
    <property type="entry name" value="INNER MEMBRANE PROTEIN YPHA-RELATED"/>
    <property type="match status" value="1"/>
</dbReference>
<evidence type="ECO:0000256" key="6">
    <source>
        <dbReference type="ARBA" id="ARBA00023136"/>
    </source>
</evidence>
<evidence type="ECO:0000256" key="1">
    <source>
        <dbReference type="ARBA" id="ARBA00004651"/>
    </source>
</evidence>
<evidence type="ECO:0000256" key="4">
    <source>
        <dbReference type="ARBA" id="ARBA00022692"/>
    </source>
</evidence>
<dbReference type="RefSeq" id="WP_189788244.1">
    <property type="nucleotide sequence ID" value="NZ_BNAT01000066.1"/>
</dbReference>
<keyword evidence="5 8" id="KW-1133">Transmembrane helix</keyword>